<evidence type="ECO:0000313" key="2">
    <source>
        <dbReference type="EMBL" id="EAS46442.1"/>
    </source>
</evidence>
<dbReference type="InterPro" id="IPR054790">
    <property type="entry name" value="MurU"/>
</dbReference>
<dbReference type="CDD" id="cd06422">
    <property type="entry name" value="NTP_transferase_like_1"/>
    <property type="match status" value="1"/>
</dbReference>
<dbReference type="InterPro" id="IPR050486">
    <property type="entry name" value="Mannose-1P_guanyltransferase"/>
</dbReference>
<evidence type="ECO:0000313" key="3">
    <source>
        <dbReference type="Proteomes" id="UP000005555"/>
    </source>
</evidence>
<gene>
    <name evidence="2" type="ORF">GB2207_06308</name>
</gene>
<dbReference type="OrthoDB" id="9788272at2"/>
<organism evidence="2 3">
    <name type="scientific">gamma proteobacterium HTCC2207</name>
    <dbReference type="NCBI Taxonomy" id="314287"/>
    <lineage>
        <taxon>Bacteria</taxon>
        <taxon>Pseudomonadati</taxon>
        <taxon>Pseudomonadota</taxon>
        <taxon>Gammaproteobacteria</taxon>
        <taxon>Cellvibrionales</taxon>
        <taxon>Porticoccaceae</taxon>
        <taxon>SAR92 clade</taxon>
    </lineage>
</organism>
<sequence length="234" mass="25526">MKAMILAAGRGERLRPLTDSTPKPMLQVAGKPLLEHHLVSLAEAGVTEIVINTSWLAEQIEAYFSDCEARLGVTISWSREVTALETGGGIVNALALLGDEPFILINGDVWSDYPLLELRDNKLSDDLDAWLLLVGNPIHNPAGDFALQDGRVNYAEEHSATFSGISLMRPALFAEHLERDGAFPLRDVLRPAIVAGRVGGELYTGSWCDVGTLERYQQLQASLNQANKIQGKAH</sequence>
<name>Q1YQW9_9GAMM</name>
<dbReference type="SUPFAM" id="SSF53448">
    <property type="entry name" value="Nucleotide-diphospho-sugar transferases"/>
    <property type="match status" value="1"/>
</dbReference>
<dbReference type="Proteomes" id="UP000005555">
    <property type="component" value="Unassembled WGS sequence"/>
</dbReference>
<dbReference type="HOGENOM" id="CLU_029499_2_1_6"/>
<keyword evidence="2" id="KW-0808">Transferase</keyword>
<dbReference type="STRING" id="314287.GB2207_06308"/>
<comment type="caution">
    <text evidence="2">The sequence shown here is derived from an EMBL/GenBank/DDBJ whole genome shotgun (WGS) entry which is preliminary data.</text>
</comment>
<dbReference type="InterPro" id="IPR029044">
    <property type="entry name" value="Nucleotide-diphossugar_trans"/>
</dbReference>
<dbReference type="eggNOG" id="COG1208">
    <property type="taxonomic scope" value="Bacteria"/>
</dbReference>
<dbReference type="GO" id="GO:0016740">
    <property type="term" value="F:transferase activity"/>
    <property type="evidence" value="ECO:0007669"/>
    <property type="project" value="UniProtKB-KW"/>
</dbReference>
<dbReference type="Gene3D" id="3.90.550.10">
    <property type="entry name" value="Spore Coat Polysaccharide Biosynthesis Protein SpsA, Chain A"/>
    <property type="match status" value="1"/>
</dbReference>
<dbReference type="PANTHER" id="PTHR22572">
    <property type="entry name" value="SUGAR-1-PHOSPHATE GUANYL TRANSFERASE"/>
    <property type="match status" value="1"/>
</dbReference>
<dbReference type="EMBL" id="AAPI01000006">
    <property type="protein sequence ID" value="EAS46442.1"/>
    <property type="molecule type" value="Genomic_DNA"/>
</dbReference>
<dbReference type="AlphaFoldDB" id="Q1YQW9"/>
<feature type="domain" description="Nucleotidyl transferase" evidence="1">
    <location>
        <begin position="2"/>
        <end position="123"/>
    </location>
</feature>
<evidence type="ECO:0000259" key="1">
    <source>
        <dbReference type="Pfam" id="PF00483"/>
    </source>
</evidence>
<reference evidence="2 3" key="1">
    <citation type="submission" date="2006-03" db="EMBL/GenBank/DDBJ databases">
        <authorList>
            <person name="Giovannoni S.J."/>
            <person name="Cho J.-C."/>
            <person name="Ferriera S."/>
            <person name="Johnson J."/>
            <person name="Kravitz S."/>
            <person name="Halpern A."/>
            <person name="Remington K."/>
            <person name="Beeson K."/>
            <person name="Tran B."/>
            <person name="Rogers Y.-H."/>
            <person name="Friedman R."/>
            <person name="Venter J.C."/>
        </authorList>
    </citation>
    <scope>NUCLEOTIDE SEQUENCE [LARGE SCALE GENOMIC DNA]</scope>
    <source>
        <strain evidence="2 3">HTCC2207</strain>
    </source>
</reference>
<dbReference type="Pfam" id="PF00483">
    <property type="entry name" value="NTP_transferase"/>
    <property type="match status" value="1"/>
</dbReference>
<dbReference type="NCBIfam" id="NF045761">
    <property type="entry name" value="NAMPUrTaseMurU"/>
    <property type="match status" value="1"/>
</dbReference>
<keyword evidence="3" id="KW-1185">Reference proteome</keyword>
<accession>Q1YQW9</accession>
<protein>
    <submittedName>
        <fullName evidence="2">Probable nucleotidyl transferase</fullName>
    </submittedName>
</protein>
<dbReference type="InterPro" id="IPR005835">
    <property type="entry name" value="NTP_transferase_dom"/>
</dbReference>
<proteinExistence type="predicted"/>